<reference evidence="2" key="1">
    <citation type="submission" date="2021-03" db="EMBL/GenBank/DDBJ databases">
        <title>Draft genome sequence of rust myrtle Austropuccinia psidii MF-1, a brazilian biotype.</title>
        <authorList>
            <person name="Quecine M.C."/>
            <person name="Pachon D.M.R."/>
            <person name="Bonatelli M.L."/>
            <person name="Correr F.H."/>
            <person name="Franceschini L.M."/>
            <person name="Leite T.F."/>
            <person name="Margarido G.R.A."/>
            <person name="Almeida C.A."/>
            <person name="Ferrarezi J.A."/>
            <person name="Labate C.A."/>
        </authorList>
    </citation>
    <scope>NUCLEOTIDE SEQUENCE</scope>
    <source>
        <strain evidence="2">MF-1</strain>
    </source>
</reference>
<name>A0A9Q3HED5_9BASI</name>
<gene>
    <name evidence="2" type="ORF">O181_038685</name>
</gene>
<comment type="caution">
    <text evidence="2">The sequence shown here is derived from an EMBL/GenBank/DDBJ whole genome shotgun (WGS) entry which is preliminary data.</text>
</comment>
<dbReference type="EMBL" id="AVOT02015010">
    <property type="protein sequence ID" value="MBW0498970.1"/>
    <property type="molecule type" value="Genomic_DNA"/>
</dbReference>
<dbReference type="Proteomes" id="UP000765509">
    <property type="component" value="Unassembled WGS sequence"/>
</dbReference>
<evidence type="ECO:0000313" key="3">
    <source>
        <dbReference type="Proteomes" id="UP000765509"/>
    </source>
</evidence>
<feature type="region of interest" description="Disordered" evidence="1">
    <location>
        <begin position="131"/>
        <end position="153"/>
    </location>
</feature>
<proteinExistence type="predicted"/>
<dbReference type="OrthoDB" id="1099063at2759"/>
<evidence type="ECO:0000256" key="1">
    <source>
        <dbReference type="SAM" id="MobiDB-lite"/>
    </source>
</evidence>
<evidence type="ECO:0000313" key="2">
    <source>
        <dbReference type="EMBL" id="MBW0498970.1"/>
    </source>
</evidence>
<protein>
    <submittedName>
        <fullName evidence="2">Uncharacterized protein</fullName>
    </submittedName>
</protein>
<dbReference type="AlphaFoldDB" id="A0A9Q3HED5"/>
<keyword evidence="3" id="KW-1185">Reference proteome</keyword>
<organism evidence="2 3">
    <name type="scientific">Austropuccinia psidii MF-1</name>
    <dbReference type="NCBI Taxonomy" id="1389203"/>
    <lineage>
        <taxon>Eukaryota</taxon>
        <taxon>Fungi</taxon>
        <taxon>Dikarya</taxon>
        <taxon>Basidiomycota</taxon>
        <taxon>Pucciniomycotina</taxon>
        <taxon>Pucciniomycetes</taxon>
        <taxon>Pucciniales</taxon>
        <taxon>Sphaerophragmiaceae</taxon>
        <taxon>Austropuccinia</taxon>
    </lineage>
</organism>
<accession>A0A9Q3HED5</accession>
<sequence>MFKKLNIEGLLAQFACHAPPTLDQLVTAAILSKGDEKPLSTFVEQVIINESQQQEDQAPGPSPFVYRFSESQASTLFLPKLAKPHNPCPVLTQGDILRPADPLSVGLELCVFIVDGLAIGELIAHTMGMANPRPRSPFHPARPATSDRQSQQGLGAHYQWERVSQVHFVKHGASDTVLIGTSVSIHLSGEL</sequence>